<evidence type="ECO:0000313" key="7">
    <source>
        <dbReference type="EMBL" id="GAA1246716.1"/>
    </source>
</evidence>
<dbReference type="Pfam" id="PF00652">
    <property type="entry name" value="Ricin_B_lectin"/>
    <property type="match status" value="1"/>
</dbReference>
<evidence type="ECO:0000256" key="3">
    <source>
        <dbReference type="ARBA" id="ARBA00023295"/>
    </source>
</evidence>
<keyword evidence="2 4" id="KW-0378">Hydrolase</keyword>
<evidence type="ECO:0000256" key="5">
    <source>
        <dbReference type="SAM" id="SignalP"/>
    </source>
</evidence>
<dbReference type="PANTHER" id="PTHR22925">
    <property type="entry name" value="GLYCOSYL HYDROLASE 43 FAMILY MEMBER"/>
    <property type="match status" value="1"/>
</dbReference>
<gene>
    <name evidence="7" type="ORF">GCM10009579_00260</name>
</gene>
<dbReference type="CDD" id="cd23458">
    <property type="entry name" value="beta-trefoil_Ricin_AgaB34-like"/>
    <property type="match status" value="1"/>
</dbReference>
<dbReference type="SMART" id="SM00458">
    <property type="entry name" value="RICIN"/>
    <property type="match status" value="1"/>
</dbReference>
<dbReference type="InterPro" id="IPR006710">
    <property type="entry name" value="Glyco_hydro_43"/>
</dbReference>
<dbReference type="InterPro" id="IPR035992">
    <property type="entry name" value="Ricin_B-like_lectins"/>
</dbReference>
<sequence>MRGRPGAHPWTLVVAAVLGLLAPLAGAGAAQAAPVTVANGTQFTTTSGEVVHAHGGGVIKSGGYYYWFGEDRNADNTFRYVSAYRSTDLKTWEFRRHVLTEATDPELASANIERPKVLYNERTRQYVMWMHKENGSDYSEARAAVATSAAIDGDYTWRGSFRPLGQHMSRDITLFQDGDGAGYMVSAARDNYDLHIYRLTDDYTGVASLVANPWPGGHREAPALFKRGNVYFMLTSGATGWNPNQQQYATATSLAGPWSAMRNVGDATAYGSQTAYVLPVQGSGTTSYLYLGDRWGNSFGGTVNDSRYVWLPLAFPTATTLTMDWYPQLTIDTAAGTVTGSGGPYTTLTARHSGKCADIVSGSQTEGAAAVQYTCNGGGNQLFWSKDVGGGQVQLVARHSSQCLTVAGGSTADGAAVVQSACGTGANQQWRATDTGDGYVRFTARSSGKCLDVADESTADKAALLQWSCTGGANQQWRRGTVHTVSDIVRNFEPQRGKS</sequence>
<feature type="signal peptide" evidence="5">
    <location>
        <begin position="1"/>
        <end position="32"/>
    </location>
</feature>
<name>A0ABP4H0Z4_9ACTN</name>
<dbReference type="PANTHER" id="PTHR22925:SF3">
    <property type="entry name" value="GLYCOSYL HYDROLASE FAMILY PROTEIN 43"/>
    <property type="match status" value="1"/>
</dbReference>
<reference evidence="8" key="1">
    <citation type="journal article" date="2019" name="Int. J. Syst. Evol. Microbiol.">
        <title>The Global Catalogue of Microorganisms (GCM) 10K type strain sequencing project: providing services to taxonomists for standard genome sequencing and annotation.</title>
        <authorList>
            <consortium name="The Broad Institute Genomics Platform"/>
            <consortium name="The Broad Institute Genome Sequencing Center for Infectious Disease"/>
            <person name="Wu L."/>
            <person name="Ma J."/>
        </authorList>
    </citation>
    <scope>NUCLEOTIDE SEQUENCE [LARGE SCALE GENOMIC DNA]</scope>
    <source>
        <strain evidence="8">JCM 11448</strain>
    </source>
</reference>
<evidence type="ECO:0000259" key="6">
    <source>
        <dbReference type="SMART" id="SM00458"/>
    </source>
</evidence>
<comment type="caution">
    <text evidence="7">The sequence shown here is derived from an EMBL/GenBank/DDBJ whole genome shotgun (WGS) entry which is preliminary data.</text>
</comment>
<dbReference type="InterPro" id="IPR000772">
    <property type="entry name" value="Ricin_B_lectin"/>
</dbReference>
<feature type="chain" id="PRO_5046455512" evidence="5">
    <location>
        <begin position="33"/>
        <end position="499"/>
    </location>
</feature>
<evidence type="ECO:0000313" key="8">
    <source>
        <dbReference type="Proteomes" id="UP001500282"/>
    </source>
</evidence>
<organism evidence="7 8">
    <name type="scientific">Streptomyces javensis</name>
    <dbReference type="NCBI Taxonomy" id="114698"/>
    <lineage>
        <taxon>Bacteria</taxon>
        <taxon>Bacillati</taxon>
        <taxon>Actinomycetota</taxon>
        <taxon>Actinomycetes</taxon>
        <taxon>Kitasatosporales</taxon>
        <taxon>Streptomycetaceae</taxon>
        <taxon>Streptomyces</taxon>
        <taxon>Streptomyces violaceusniger group</taxon>
    </lineage>
</organism>
<protein>
    <submittedName>
        <fullName evidence="7">RICIN domain-containing protein</fullName>
    </submittedName>
</protein>
<feature type="domain" description="Ricin B lectin" evidence="6">
    <location>
        <begin position="343"/>
        <end position="480"/>
    </location>
</feature>
<keyword evidence="8" id="KW-1185">Reference proteome</keyword>
<dbReference type="PROSITE" id="PS50231">
    <property type="entry name" value="RICIN_B_LECTIN"/>
    <property type="match status" value="1"/>
</dbReference>
<dbReference type="Proteomes" id="UP001500282">
    <property type="component" value="Unassembled WGS sequence"/>
</dbReference>
<dbReference type="InterPro" id="IPR023296">
    <property type="entry name" value="Glyco_hydro_beta-prop_sf"/>
</dbReference>
<dbReference type="CDD" id="cd18822">
    <property type="entry name" value="GH43_CtGH43-like"/>
    <property type="match status" value="1"/>
</dbReference>
<keyword evidence="5" id="KW-0732">Signal</keyword>
<evidence type="ECO:0000256" key="4">
    <source>
        <dbReference type="RuleBase" id="RU361187"/>
    </source>
</evidence>
<dbReference type="SUPFAM" id="SSF50370">
    <property type="entry name" value="Ricin B-like lectins"/>
    <property type="match status" value="1"/>
</dbReference>
<evidence type="ECO:0000256" key="1">
    <source>
        <dbReference type="ARBA" id="ARBA00009865"/>
    </source>
</evidence>
<dbReference type="Gene3D" id="2.115.10.20">
    <property type="entry name" value="Glycosyl hydrolase domain, family 43"/>
    <property type="match status" value="1"/>
</dbReference>
<comment type="similarity">
    <text evidence="1 4">Belongs to the glycosyl hydrolase 43 family.</text>
</comment>
<dbReference type="SUPFAM" id="SSF75005">
    <property type="entry name" value="Arabinanase/levansucrase/invertase"/>
    <property type="match status" value="1"/>
</dbReference>
<dbReference type="Gene3D" id="2.80.10.50">
    <property type="match status" value="1"/>
</dbReference>
<keyword evidence="3 4" id="KW-0326">Glycosidase</keyword>
<proteinExistence type="inferred from homology"/>
<evidence type="ECO:0000256" key="2">
    <source>
        <dbReference type="ARBA" id="ARBA00022801"/>
    </source>
</evidence>
<dbReference type="EMBL" id="BAAAIH010000001">
    <property type="protein sequence ID" value="GAA1246716.1"/>
    <property type="molecule type" value="Genomic_DNA"/>
</dbReference>
<dbReference type="Pfam" id="PF04616">
    <property type="entry name" value="Glyco_hydro_43"/>
    <property type="match status" value="1"/>
</dbReference>
<accession>A0ABP4H0Z4</accession>